<evidence type="ECO:0000313" key="3">
    <source>
        <dbReference type="Proteomes" id="UP000182961"/>
    </source>
</evidence>
<evidence type="ECO:0000313" key="2">
    <source>
        <dbReference type="EMBL" id="SFM90182.1"/>
    </source>
</evidence>
<gene>
    <name evidence="2" type="ORF">SAMN05444143_103237</name>
</gene>
<accession>A0A1I4UMG8</accession>
<reference evidence="3" key="1">
    <citation type="submission" date="2016-10" db="EMBL/GenBank/DDBJ databases">
        <authorList>
            <person name="Varghese N."/>
            <person name="Submissions S."/>
        </authorList>
    </citation>
    <scope>NUCLEOTIDE SEQUENCE [LARGE SCALE GENOMIC DNA]</scope>
    <source>
        <strain evidence="3">DSM 4002</strain>
    </source>
</reference>
<dbReference type="SUPFAM" id="SSF54427">
    <property type="entry name" value="NTF2-like"/>
    <property type="match status" value="1"/>
</dbReference>
<name>A0A1I4UMG8_9FLAO</name>
<dbReference type="RefSeq" id="WP_035717438.1">
    <property type="nucleotide sequence ID" value="NZ_CBCRUM010000002.1"/>
</dbReference>
<feature type="chain" id="PRO_5010231509" description="DUF4440 domain-containing protein" evidence="1">
    <location>
        <begin position="20"/>
        <end position="152"/>
    </location>
</feature>
<sequence>MKKHNTLLLMLFFTTIAFAQGAIENHKKQFQTLVQESFDEIWSKLEAKNIEKYYTKDFLLLEHGEVWNNDTIATYLNKAKLNLPIQKRVNKIEIIDVKVTNKTAWVAYHNYATISIDDKIIRKVHWLESATAILTDKGWKFDMLHSTRVKSE</sequence>
<proteinExistence type="predicted"/>
<organism evidence="2 3">
    <name type="scientific">Flavobacterium succinicans</name>
    <dbReference type="NCBI Taxonomy" id="29536"/>
    <lineage>
        <taxon>Bacteria</taxon>
        <taxon>Pseudomonadati</taxon>
        <taxon>Bacteroidota</taxon>
        <taxon>Flavobacteriia</taxon>
        <taxon>Flavobacteriales</taxon>
        <taxon>Flavobacteriaceae</taxon>
        <taxon>Flavobacterium</taxon>
    </lineage>
</organism>
<evidence type="ECO:0000256" key="1">
    <source>
        <dbReference type="SAM" id="SignalP"/>
    </source>
</evidence>
<feature type="signal peptide" evidence="1">
    <location>
        <begin position="1"/>
        <end position="19"/>
    </location>
</feature>
<protein>
    <recommendedName>
        <fullName evidence="4">DUF4440 domain-containing protein</fullName>
    </recommendedName>
</protein>
<dbReference type="Proteomes" id="UP000182961">
    <property type="component" value="Unassembled WGS sequence"/>
</dbReference>
<keyword evidence="3" id="KW-1185">Reference proteome</keyword>
<dbReference type="eggNOG" id="COG4319">
    <property type="taxonomic scope" value="Bacteria"/>
</dbReference>
<dbReference type="AlphaFoldDB" id="A0A1I4UMG8"/>
<dbReference type="InterPro" id="IPR032710">
    <property type="entry name" value="NTF2-like_dom_sf"/>
</dbReference>
<evidence type="ECO:0008006" key="4">
    <source>
        <dbReference type="Google" id="ProtNLM"/>
    </source>
</evidence>
<dbReference type="EMBL" id="FOUT01000003">
    <property type="protein sequence ID" value="SFM90182.1"/>
    <property type="molecule type" value="Genomic_DNA"/>
</dbReference>
<keyword evidence="1" id="KW-0732">Signal</keyword>
<dbReference type="Gene3D" id="3.10.450.50">
    <property type="match status" value="1"/>
</dbReference>